<dbReference type="InterPro" id="IPR051616">
    <property type="entry name" value="Cul2-RING_E3_ligase_SR"/>
</dbReference>
<keyword evidence="1" id="KW-0040">ANK repeat</keyword>
<evidence type="ECO:0000313" key="6">
    <source>
        <dbReference type="Proteomes" id="UP001140206"/>
    </source>
</evidence>
<dbReference type="Gene3D" id="1.25.40.10">
    <property type="entry name" value="Tetratricopeptide repeat domain"/>
    <property type="match status" value="1"/>
</dbReference>
<feature type="repeat" description="TPR" evidence="2">
    <location>
        <begin position="453"/>
        <end position="486"/>
    </location>
</feature>
<organism evidence="5 6">
    <name type="scientific">Rhynchospora pubera</name>
    <dbReference type="NCBI Taxonomy" id="906938"/>
    <lineage>
        <taxon>Eukaryota</taxon>
        <taxon>Viridiplantae</taxon>
        <taxon>Streptophyta</taxon>
        <taxon>Embryophyta</taxon>
        <taxon>Tracheophyta</taxon>
        <taxon>Spermatophyta</taxon>
        <taxon>Magnoliopsida</taxon>
        <taxon>Liliopsida</taxon>
        <taxon>Poales</taxon>
        <taxon>Cyperaceae</taxon>
        <taxon>Cyperoideae</taxon>
        <taxon>Rhynchosporeae</taxon>
        <taxon>Rhynchospora</taxon>
    </lineage>
</organism>
<feature type="repeat" description="ANK" evidence="1">
    <location>
        <begin position="228"/>
        <end position="260"/>
    </location>
</feature>
<evidence type="ECO:0000256" key="4">
    <source>
        <dbReference type="SAM" id="Phobius"/>
    </source>
</evidence>
<dbReference type="PROSITE" id="PS50005">
    <property type="entry name" value="TPR"/>
    <property type="match status" value="1"/>
</dbReference>
<feature type="repeat" description="ANK" evidence="1">
    <location>
        <begin position="161"/>
        <end position="193"/>
    </location>
</feature>
<keyword evidence="4" id="KW-1133">Transmembrane helix</keyword>
<feature type="repeat" description="ANK" evidence="1">
    <location>
        <begin position="289"/>
        <end position="321"/>
    </location>
</feature>
<keyword evidence="4" id="KW-0812">Transmembrane</keyword>
<evidence type="ECO:0000256" key="1">
    <source>
        <dbReference type="PROSITE-ProRule" id="PRU00023"/>
    </source>
</evidence>
<dbReference type="SUPFAM" id="SSF48403">
    <property type="entry name" value="Ankyrin repeat"/>
    <property type="match status" value="1"/>
</dbReference>
<name>A0AAV8EWJ6_9POAL</name>
<feature type="repeat" description="ANK" evidence="1">
    <location>
        <begin position="194"/>
        <end position="226"/>
    </location>
</feature>
<feature type="transmembrane region" description="Helical" evidence="4">
    <location>
        <begin position="45"/>
        <end position="65"/>
    </location>
</feature>
<gene>
    <name evidence="5" type="ORF">LUZ62_067130</name>
</gene>
<keyword evidence="6" id="KW-1185">Reference proteome</keyword>
<dbReference type="PANTHER" id="PTHR46224">
    <property type="entry name" value="ANKYRIN REPEAT FAMILY PROTEIN"/>
    <property type="match status" value="1"/>
</dbReference>
<evidence type="ECO:0000256" key="3">
    <source>
        <dbReference type="SAM" id="MobiDB-lite"/>
    </source>
</evidence>
<dbReference type="EMBL" id="JAMFTS010000003">
    <property type="protein sequence ID" value="KAJ4782873.1"/>
    <property type="molecule type" value="Genomic_DNA"/>
</dbReference>
<dbReference type="AlphaFoldDB" id="A0AAV8EWJ6"/>
<dbReference type="PROSITE" id="PS50088">
    <property type="entry name" value="ANK_REPEAT"/>
    <property type="match status" value="4"/>
</dbReference>
<dbReference type="Pfam" id="PF12796">
    <property type="entry name" value="Ank_2"/>
    <property type="match status" value="3"/>
</dbReference>
<dbReference type="PROSITE" id="PS50297">
    <property type="entry name" value="ANK_REP_REGION"/>
    <property type="match status" value="4"/>
</dbReference>
<dbReference type="PRINTS" id="PR01415">
    <property type="entry name" value="ANKYRIN"/>
</dbReference>
<feature type="region of interest" description="Disordered" evidence="3">
    <location>
        <begin position="1"/>
        <end position="41"/>
    </location>
</feature>
<protein>
    <submittedName>
        <fullName evidence="5">Ankyrin repeat family protein</fullName>
    </submittedName>
</protein>
<dbReference type="Gene3D" id="1.25.40.20">
    <property type="entry name" value="Ankyrin repeat-containing domain"/>
    <property type="match status" value="2"/>
</dbReference>
<comment type="caution">
    <text evidence="5">The sequence shown here is derived from an EMBL/GenBank/DDBJ whole genome shotgun (WGS) entry which is preliminary data.</text>
</comment>
<dbReference type="SMART" id="SM00028">
    <property type="entry name" value="TPR"/>
    <property type="match status" value="3"/>
</dbReference>
<keyword evidence="4" id="KW-0472">Membrane</keyword>
<keyword evidence="2" id="KW-0802">TPR repeat</keyword>
<proteinExistence type="predicted"/>
<evidence type="ECO:0000313" key="5">
    <source>
        <dbReference type="EMBL" id="KAJ4782873.1"/>
    </source>
</evidence>
<reference evidence="5" key="1">
    <citation type="submission" date="2022-08" db="EMBL/GenBank/DDBJ databases">
        <authorList>
            <person name="Marques A."/>
        </authorList>
    </citation>
    <scope>NUCLEOTIDE SEQUENCE</scope>
    <source>
        <strain evidence="5">RhyPub2mFocal</strain>
        <tissue evidence="5">Leaves</tissue>
    </source>
</reference>
<dbReference type="InterPro" id="IPR011990">
    <property type="entry name" value="TPR-like_helical_dom_sf"/>
</dbReference>
<evidence type="ECO:0000256" key="2">
    <source>
        <dbReference type="PROSITE-ProRule" id="PRU00339"/>
    </source>
</evidence>
<dbReference type="InterPro" id="IPR002110">
    <property type="entry name" value="Ankyrin_rpt"/>
</dbReference>
<dbReference type="SUPFAM" id="SSF48452">
    <property type="entry name" value="TPR-like"/>
    <property type="match status" value="1"/>
</dbReference>
<dbReference type="InterPro" id="IPR019734">
    <property type="entry name" value="TPR_rpt"/>
</dbReference>
<accession>A0AAV8EWJ6</accession>
<sequence>MLKIRSRSGTEQPSKKHLDPRSAPYPIVDGSEGGNARRRDDPDEGVAGVCFAITIVQPFAFLASFPAKTICSSLSLPLSTNPLMASSDGKKARKFLKAISSGNLVKVKEVAKELNEGKIKEIRDEDGDSVLHLAAFDGRTNICQYFVQDLGFHVDSTLSQKGETPLFYAVMKSHAATAKYLISRGANPAVWNIKGITPLHQAARHGHIKLVKYLLSLGVPVDGALKNAPFTPLMVAAQCGQPSAVKVLLQHHADVNGATSPDHTPLFSSVRAASLECTRLLIKAGADPNLKCPLGIAVQKGSIEIIKCLLEAGADPNLRNVCGWSPIETAVMCKRWDIVEMLFPLTSPLPEVHDWSVQGLLQYVNSNPFFQKHNKILEKMLADSKVKGADLFKKKEYLAAIEQYSTAIGADSKIGSGDAALYSNRSLCWHRVREGDLALKDALMAQRLRPEWPKAYYRVGAAFMLLEEYEHASIAFMDGLQLDPTNKELQKARREAVDCLRKSCFDEESE</sequence>
<dbReference type="Proteomes" id="UP001140206">
    <property type="component" value="Chromosome 3"/>
</dbReference>
<dbReference type="SMART" id="SM00248">
    <property type="entry name" value="ANK"/>
    <property type="match status" value="7"/>
</dbReference>
<dbReference type="InterPro" id="IPR036770">
    <property type="entry name" value="Ankyrin_rpt-contain_sf"/>
</dbReference>
<dbReference type="PANTHER" id="PTHR46224:SF6">
    <property type="entry name" value="ANKYRIN REPEAT FAMILY PROTEIN"/>
    <property type="match status" value="1"/>
</dbReference>